<reference evidence="1" key="1">
    <citation type="submission" date="2021-06" db="EMBL/GenBank/DDBJ databases">
        <authorList>
            <person name="Kallberg Y."/>
            <person name="Tangrot J."/>
            <person name="Rosling A."/>
        </authorList>
    </citation>
    <scope>NUCLEOTIDE SEQUENCE</scope>
    <source>
        <strain evidence="1">FL130A</strain>
    </source>
</reference>
<dbReference type="EMBL" id="CAJVPS010008201">
    <property type="protein sequence ID" value="CAG8641578.1"/>
    <property type="molecule type" value="Genomic_DNA"/>
</dbReference>
<dbReference type="AlphaFoldDB" id="A0A9N9DKC8"/>
<accession>A0A9N9DKC8</accession>
<gene>
    <name evidence="1" type="ORF">ALEPTO_LOCUS9729</name>
</gene>
<sequence>TTTPISTTKLLRTNLNNIDKTLSDMETKLTILNIHKQMSSQQLKNIDIALSIQTDIIGNIPKTTAHW</sequence>
<keyword evidence="2" id="KW-1185">Reference proteome</keyword>
<dbReference type="Proteomes" id="UP000789508">
    <property type="component" value="Unassembled WGS sequence"/>
</dbReference>
<feature type="non-terminal residue" evidence="1">
    <location>
        <position position="1"/>
    </location>
</feature>
<evidence type="ECO:0000313" key="1">
    <source>
        <dbReference type="EMBL" id="CAG8641578.1"/>
    </source>
</evidence>
<protein>
    <submittedName>
        <fullName evidence="1">8368_t:CDS:1</fullName>
    </submittedName>
</protein>
<name>A0A9N9DKC8_9GLOM</name>
<comment type="caution">
    <text evidence="1">The sequence shown here is derived from an EMBL/GenBank/DDBJ whole genome shotgun (WGS) entry which is preliminary data.</text>
</comment>
<organism evidence="1 2">
    <name type="scientific">Ambispora leptoticha</name>
    <dbReference type="NCBI Taxonomy" id="144679"/>
    <lineage>
        <taxon>Eukaryota</taxon>
        <taxon>Fungi</taxon>
        <taxon>Fungi incertae sedis</taxon>
        <taxon>Mucoromycota</taxon>
        <taxon>Glomeromycotina</taxon>
        <taxon>Glomeromycetes</taxon>
        <taxon>Archaeosporales</taxon>
        <taxon>Ambisporaceae</taxon>
        <taxon>Ambispora</taxon>
    </lineage>
</organism>
<proteinExistence type="predicted"/>
<evidence type="ECO:0000313" key="2">
    <source>
        <dbReference type="Proteomes" id="UP000789508"/>
    </source>
</evidence>